<feature type="transmembrane region" description="Helical" evidence="1">
    <location>
        <begin position="6"/>
        <end position="23"/>
    </location>
</feature>
<dbReference type="SUPFAM" id="SSF48452">
    <property type="entry name" value="TPR-like"/>
    <property type="match status" value="1"/>
</dbReference>
<dbReference type="InterPro" id="IPR011990">
    <property type="entry name" value="TPR-like_helical_dom_sf"/>
</dbReference>
<dbReference type="KEGG" id="meme:HYG87_05690"/>
<evidence type="ECO:0000313" key="3">
    <source>
        <dbReference type="Proteomes" id="UP000681041"/>
    </source>
</evidence>
<dbReference type="RefSeq" id="WP_211532243.1">
    <property type="nucleotide sequence ID" value="NZ_CP058560.1"/>
</dbReference>
<keyword evidence="3" id="KW-1185">Reference proteome</keyword>
<gene>
    <name evidence="2" type="ORF">HYG87_05690</name>
</gene>
<keyword evidence="1" id="KW-1133">Transmembrane helix</keyword>
<sequence>MDTIIILGSMVMVCVYMMTLYFYNKSKQIEKNRSDIMIKAVTAFHQHKLDRAYNYFQKAYKLSLKSSDLENTAESLYYMALILKSNGKPDSAMEFLNESLHYYEKIGNEEGIEKIYSHITEIKN</sequence>
<protein>
    <submittedName>
        <fullName evidence="2">Tetratricopeptide repeat protein</fullName>
    </submittedName>
</protein>
<dbReference type="Gene3D" id="1.25.40.10">
    <property type="entry name" value="Tetratricopeptide repeat domain"/>
    <property type="match status" value="1"/>
</dbReference>
<dbReference type="Proteomes" id="UP000681041">
    <property type="component" value="Chromosome"/>
</dbReference>
<keyword evidence="1" id="KW-0472">Membrane</keyword>
<reference evidence="2" key="1">
    <citation type="submission" date="2020-07" db="EMBL/GenBank/DDBJ databases">
        <title>Methanobacterium. sp. MethCan genome.</title>
        <authorList>
            <person name="Postec A."/>
            <person name="Quemeneur M."/>
        </authorList>
    </citation>
    <scope>NUCLEOTIDE SEQUENCE</scope>
    <source>
        <strain evidence="2">MethCAN</strain>
    </source>
</reference>
<evidence type="ECO:0000256" key="1">
    <source>
        <dbReference type="SAM" id="Phobius"/>
    </source>
</evidence>
<accession>A0A8T8K413</accession>
<organism evidence="2 3">
    <name type="scientific">Methanobacterium alkalithermotolerans</name>
    <dbReference type="NCBI Taxonomy" id="2731220"/>
    <lineage>
        <taxon>Archaea</taxon>
        <taxon>Methanobacteriati</taxon>
        <taxon>Methanobacteriota</taxon>
        <taxon>Methanomada group</taxon>
        <taxon>Methanobacteria</taxon>
        <taxon>Methanobacteriales</taxon>
        <taxon>Methanobacteriaceae</taxon>
        <taxon>Methanobacterium</taxon>
    </lineage>
</organism>
<dbReference type="Pfam" id="PF13424">
    <property type="entry name" value="TPR_12"/>
    <property type="match status" value="1"/>
</dbReference>
<proteinExistence type="predicted"/>
<dbReference type="AlphaFoldDB" id="A0A8T8K413"/>
<evidence type="ECO:0000313" key="2">
    <source>
        <dbReference type="EMBL" id="QUH23286.1"/>
    </source>
</evidence>
<keyword evidence="1" id="KW-0812">Transmembrane</keyword>
<dbReference type="EMBL" id="CP058560">
    <property type="protein sequence ID" value="QUH23286.1"/>
    <property type="molecule type" value="Genomic_DNA"/>
</dbReference>
<name>A0A8T8K413_9EURY</name>
<dbReference type="GeneID" id="64820237"/>